<evidence type="ECO:0000256" key="1">
    <source>
        <dbReference type="HAMAP-Rule" id="MF_00386"/>
    </source>
</evidence>
<evidence type="ECO:0000313" key="2">
    <source>
        <dbReference type="EMBL" id="MFC3122033.1"/>
    </source>
</evidence>
<comment type="similarity">
    <text evidence="1">Belongs to the UPF0161 family.</text>
</comment>
<name>A0ABV7FRY3_9ALTE</name>
<comment type="subcellular location">
    <subcellularLocation>
        <location evidence="1">Cell membrane</location>
        <topology evidence="1">Peripheral membrane protein</topology>
        <orientation evidence="1">Cytoplasmic side</orientation>
    </subcellularLocation>
</comment>
<sequence length="90" mass="9939">MSNLAHQQRIKSNIAALPLIGTIKFYQTLISPMLGQNCRFYPSCSCYAKEALEVHGLFKGSYLAAKRITRCHPLHPGGVDPVPLPKSSKK</sequence>
<gene>
    <name evidence="2" type="primary">yidD</name>
    <name evidence="2" type="ORF">ACFOHL_10405</name>
</gene>
<comment type="function">
    <text evidence="1">Could be involved in insertion of integral membrane proteins into the membrane.</text>
</comment>
<reference evidence="3" key="1">
    <citation type="journal article" date="2019" name="Int. J. Syst. Evol. Microbiol.">
        <title>The Global Catalogue of Microorganisms (GCM) 10K type strain sequencing project: providing services to taxonomists for standard genome sequencing and annotation.</title>
        <authorList>
            <consortium name="The Broad Institute Genomics Platform"/>
            <consortium name="The Broad Institute Genome Sequencing Center for Infectious Disease"/>
            <person name="Wu L."/>
            <person name="Ma J."/>
        </authorList>
    </citation>
    <scope>NUCLEOTIDE SEQUENCE [LARGE SCALE GENOMIC DNA]</scope>
    <source>
        <strain evidence="3">KCTC 52473</strain>
    </source>
</reference>
<dbReference type="NCBIfam" id="TIGR00278">
    <property type="entry name" value="membrane protein insertion efficiency factor YidD"/>
    <property type="match status" value="1"/>
</dbReference>
<keyword evidence="3" id="KW-1185">Reference proteome</keyword>
<dbReference type="Proteomes" id="UP001595478">
    <property type="component" value="Unassembled WGS sequence"/>
</dbReference>
<protein>
    <recommendedName>
        <fullName evidence="1">Putative membrane protein insertion efficiency factor</fullName>
    </recommendedName>
</protein>
<dbReference type="HAMAP" id="MF_00386">
    <property type="entry name" value="UPF0161_YidD"/>
    <property type="match status" value="1"/>
</dbReference>
<dbReference type="InterPro" id="IPR002696">
    <property type="entry name" value="Membr_insert_effic_factor_YidD"/>
</dbReference>
<dbReference type="PANTHER" id="PTHR33383:SF1">
    <property type="entry name" value="MEMBRANE PROTEIN INSERTION EFFICIENCY FACTOR-RELATED"/>
    <property type="match status" value="1"/>
</dbReference>
<keyword evidence="1" id="KW-0472">Membrane</keyword>
<evidence type="ECO:0000313" key="3">
    <source>
        <dbReference type="Proteomes" id="UP001595478"/>
    </source>
</evidence>
<keyword evidence="1" id="KW-1003">Cell membrane</keyword>
<accession>A0ABV7FRY3</accession>
<proteinExistence type="inferred from homology"/>
<dbReference type="RefSeq" id="WP_376920167.1">
    <property type="nucleotide sequence ID" value="NZ_JBHRSW010000016.1"/>
</dbReference>
<dbReference type="PANTHER" id="PTHR33383">
    <property type="entry name" value="MEMBRANE PROTEIN INSERTION EFFICIENCY FACTOR-RELATED"/>
    <property type="match status" value="1"/>
</dbReference>
<dbReference type="Pfam" id="PF01809">
    <property type="entry name" value="YidD"/>
    <property type="match status" value="1"/>
</dbReference>
<comment type="caution">
    <text evidence="2">The sequence shown here is derived from an EMBL/GenBank/DDBJ whole genome shotgun (WGS) entry which is preliminary data.</text>
</comment>
<organism evidence="2 3">
    <name type="scientific">Agaribacter flavus</name>
    <dbReference type="NCBI Taxonomy" id="1902781"/>
    <lineage>
        <taxon>Bacteria</taxon>
        <taxon>Pseudomonadati</taxon>
        <taxon>Pseudomonadota</taxon>
        <taxon>Gammaproteobacteria</taxon>
        <taxon>Alteromonadales</taxon>
        <taxon>Alteromonadaceae</taxon>
        <taxon>Agaribacter</taxon>
    </lineage>
</organism>
<dbReference type="EMBL" id="JBHRSW010000016">
    <property type="protein sequence ID" value="MFC3122033.1"/>
    <property type="molecule type" value="Genomic_DNA"/>
</dbReference>
<dbReference type="SMART" id="SM01234">
    <property type="entry name" value="Haemolytic"/>
    <property type="match status" value="1"/>
</dbReference>